<dbReference type="RefSeq" id="WP_354644191.1">
    <property type="nucleotide sequence ID" value="NZ_CP159872.1"/>
</dbReference>
<dbReference type="SUPFAM" id="SSF46785">
    <property type="entry name" value="Winged helix' DNA-binding domain"/>
    <property type="match status" value="1"/>
</dbReference>
<dbReference type="Pfam" id="PF00480">
    <property type="entry name" value="ROK"/>
    <property type="match status" value="1"/>
</dbReference>
<accession>A0AAU8K3I6</accession>
<name>A0AAU8K3I6_9ACTN</name>
<dbReference type="PROSITE" id="PS01125">
    <property type="entry name" value="ROK"/>
    <property type="match status" value="1"/>
</dbReference>
<dbReference type="EMBL" id="CP159872">
    <property type="protein sequence ID" value="XCM83256.1"/>
    <property type="molecule type" value="Genomic_DNA"/>
</dbReference>
<comment type="similarity">
    <text evidence="1">Belongs to the ROK (NagC/XylR) family.</text>
</comment>
<dbReference type="InterPro" id="IPR036390">
    <property type="entry name" value="WH_DNA-bd_sf"/>
</dbReference>
<dbReference type="InterPro" id="IPR036388">
    <property type="entry name" value="WH-like_DNA-bd_sf"/>
</dbReference>
<gene>
    <name evidence="2" type="ORF">ABWK59_32180</name>
</gene>
<organism evidence="2">
    <name type="scientific">Kitasatospora camelliae</name>
    <dbReference type="NCBI Taxonomy" id="3156397"/>
    <lineage>
        <taxon>Bacteria</taxon>
        <taxon>Bacillati</taxon>
        <taxon>Actinomycetota</taxon>
        <taxon>Actinomycetes</taxon>
        <taxon>Kitasatosporales</taxon>
        <taxon>Streptomycetaceae</taxon>
        <taxon>Kitasatospora</taxon>
    </lineage>
</organism>
<dbReference type="KEGG" id="kcm:ABWK59_32180"/>
<reference evidence="2" key="1">
    <citation type="submission" date="2024-06" db="EMBL/GenBank/DDBJ databases">
        <title>The genome sequences of Kitasatospora sp. strain HUAS MG31.</title>
        <authorList>
            <person name="Mo P."/>
        </authorList>
    </citation>
    <scope>NUCLEOTIDE SEQUENCE</scope>
    <source>
        <strain evidence="2">HUAS MG31</strain>
    </source>
</reference>
<dbReference type="PANTHER" id="PTHR18964">
    <property type="entry name" value="ROK (REPRESSOR, ORF, KINASE) FAMILY"/>
    <property type="match status" value="1"/>
</dbReference>
<evidence type="ECO:0000256" key="1">
    <source>
        <dbReference type="ARBA" id="ARBA00006479"/>
    </source>
</evidence>
<dbReference type="InterPro" id="IPR049874">
    <property type="entry name" value="ROK_cs"/>
</dbReference>
<dbReference type="Gene3D" id="3.30.420.40">
    <property type="match status" value="3"/>
</dbReference>
<dbReference type="SUPFAM" id="SSF53067">
    <property type="entry name" value="Actin-like ATPase domain"/>
    <property type="match status" value="1"/>
</dbReference>
<dbReference type="PANTHER" id="PTHR18964:SF173">
    <property type="entry name" value="GLUCOKINASE"/>
    <property type="match status" value="1"/>
</dbReference>
<sequence length="374" mass="38037">MTTPRSGSTRTGTNLAGLRDHNAALVLGLLRAAPAGSSRGELAARTGLTPQAIGKITARLLAEGTVEEAGHAASTGGKPATLLRLRPEAGCAVGVHLDRDELSVVLVDLAGATRHRHTETVDPAITPAGAVRLVADRVRGALAAAPAGARLLGVGVGCRGPLDHTAGVLHWFAAATPGASALWADFPLREALAAELDGLPVVVDKDTNTAALAETALLPRPGGGLAYIHLAGGLGAGLLLGGLVYRGSRTNAGEFGHQTVRIDGPLCTCGNRGCLEALCLEALDRDDHPEAARLLGIGVANLVRLLDIDQVVLGGRAVLAAPDTYLAGVARQLAERIPDPAWPAVPVAVSTYGPLAVAAGAAELVLAPLFDRRT</sequence>
<protein>
    <submittedName>
        <fullName evidence="2">ROK family protein</fullName>
    </submittedName>
</protein>
<dbReference type="AlphaFoldDB" id="A0AAU8K3I6"/>
<dbReference type="InterPro" id="IPR000600">
    <property type="entry name" value="ROK"/>
</dbReference>
<proteinExistence type="inferred from homology"/>
<dbReference type="Gene3D" id="1.10.10.10">
    <property type="entry name" value="Winged helix-like DNA-binding domain superfamily/Winged helix DNA-binding domain"/>
    <property type="match status" value="1"/>
</dbReference>
<dbReference type="InterPro" id="IPR043129">
    <property type="entry name" value="ATPase_NBD"/>
</dbReference>
<evidence type="ECO:0000313" key="2">
    <source>
        <dbReference type="EMBL" id="XCM83256.1"/>
    </source>
</evidence>